<dbReference type="PANTHER" id="PTHR43201:SF5">
    <property type="entry name" value="MEDIUM-CHAIN ACYL-COA LIGASE ACSF2, MITOCHONDRIAL"/>
    <property type="match status" value="1"/>
</dbReference>
<evidence type="ECO:0000313" key="6">
    <source>
        <dbReference type="Proteomes" id="UP000644756"/>
    </source>
</evidence>
<dbReference type="InterPro" id="IPR020845">
    <property type="entry name" value="AMP-binding_CS"/>
</dbReference>
<sequence length="510" mass="57878">MDLGTVFDYAAQRYPNKTALVQDNRVITFRQLNEEVTRLASSLQKLGVVKRDRIMVLLKNRMETVSVFWAVQKLGAIYTPINLRHSPEDTQYCINDAEPKIIFYEKSSQRSVMNAKFNERPILISLEQEDGDLSYQELTARGSIEYNGITCSSDDIAVMLYTSGTTGVPKGVPRFHENEYASTMAHIIQNHYELFDSTLGAMPLYHTMGIRSLLSMCVLNGKYVLSPDFDARKSLSLLSEEKISTLYMFPTMYRELLNDPSFSEFDLSALKKIGYAGAPMSAPLTKKCFELLKPAHFINHYGSTEIYTFTTCSILDEKPGCAGRPGIHQKIRLVRSDTESAVVPEPIVQPGEIGEIIVQADSIEAFKGYWNRPDATRKAIRNHWYYTGDLGYFDEDGDLYVVGRVDEMVISGGENISPTEIEEILLQHPKVLEAVVIGEEDEHWGQIVAAFIVPKDMTVTVQELDQFCKQHPKLSNFKRPRKYVFIPQIPKNPSGKILRRELKNEHFSNI</sequence>
<dbReference type="InterPro" id="IPR000873">
    <property type="entry name" value="AMP-dep_synth/lig_dom"/>
</dbReference>
<dbReference type="GO" id="GO:0006631">
    <property type="term" value="P:fatty acid metabolic process"/>
    <property type="evidence" value="ECO:0007669"/>
    <property type="project" value="TreeGrafter"/>
</dbReference>
<dbReference type="InterPro" id="IPR025110">
    <property type="entry name" value="AMP-bd_C"/>
</dbReference>
<protein>
    <submittedName>
        <fullName evidence="5">4-chlorobenzoate--CoA ligase</fullName>
    </submittedName>
</protein>
<dbReference type="InterPro" id="IPR042099">
    <property type="entry name" value="ANL_N_sf"/>
</dbReference>
<evidence type="ECO:0000259" key="3">
    <source>
        <dbReference type="Pfam" id="PF00501"/>
    </source>
</evidence>
<dbReference type="Gene3D" id="3.30.300.30">
    <property type="match status" value="1"/>
</dbReference>
<reference evidence="5" key="2">
    <citation type="submission" date="2020-09" db="EMBL/GenBank/DDBJ databases">
        <authorList>
            <person name="Sun Q."/>
            <person name="Zhou Y."/>
        </authorList>
    </citation>
    <scope>NUCLEOTIDE SEQUENCE</scope>
    <source>
        <strain evidence="5">CGMCC 1.12987</strain>
    </source>
</reference>
<feature type="domain" description="AMP-binding enzyme C-terminal" evidence="4">
    <location>
        <begin position="420"/>
        <end position="496"/>
    </location>
</feature>
<dbReference type="Proteomes" id="UP000644756">
    <property type="component" value="Unassembled WGS sequence"/>
</dbReference>
<dbReference type="RefSeq" id="WP_188533624.1">
    <property type="nucleotide sequence ID" value="NZ_BMGR01000024.1"/>
</dbReference>
<dbReference type="SUPFAM" id="SSF56801">
    <property type="entry name" value="Acetyl-CoA synthetase-like"/>
    <property type="match status" value="1"/>
</dbReference>
<proteinExistence type="inferred from homology"/>
<keyword evidence="2 5" id="KW-0436">Ligase</keyword>
<evidence type="ECO:0000313" key="5">
    <source>
        <dbReference type="EMBL" id="GGG25967.1"/>
    </source>
</evidence>
<dbReference type="EMBL" id="BMGR01000024">
    <property type="protein sequence ID" value="GGG25967.1"/>
    <property type="molecule type" value="Genomic_DNA"/>
</dbReference>
<dbReference type="Gene3D" id="3.40.50.12780">
    <property type="entry name" value="N-terminal domain of ligase-like"/>
    <property type="match status" value="1"/>
</dbReference>
<dbReference type="PANTHER" id="PTHR43201">
    <property type="entry name" value="ACYL-COA SYNTHETASE"/>
    <property type="match status" value="1"/>
</dbReference>
<comment type="caution">
    <text evidence="5">The sequence shown here is derived from an EMBL/GenBank/DDBJ whole genome shotgun (WGS) entry which is preliminary data.</text>
</comment>
<dbReference type="FunFam" id="3.30.300.30:FF:000008">
    <property type="entry name" value="2,3-dihydroxybenzoate-AMP ligase"/>
    <property type="match status" value="1"/>
</dbReference>
<dbReference type="AlphaFoldDB" id="A0A917G704"/>
<dbReference type="PROSITE" id="PS00455">
    <property type="entry name" value="AMP_BINDING"/>
    <property type="match status" value="1"/>
</dbReference>
<gene>
    <name evidence="5" type="ORF">GCM10010916_47940</name>
</gene>
<dbReference type="Pfam" id="PF00501">
    <property type="entry name" value="AMP-binding"/>
    <property type="match status" value="1"/>
</dbReference>
<reference evidence="5" key="1">
    <citation type="journal article" date="2014" name="Int. J. Syst. Evol. Microbiol.">
        <title>Complete genome sequence of Corynebacterium casei LMG S-19264T (=DSM 44701T), isolated from a smear-ripened cheese.</title>
        <authorList>
            <consortium name="US DOE Joint Genome Institute (JGI-PGF)"/>
            <person name="Walter F."/>
            <person name="Albersmeier A."/>
            <person name="Kalinowski J."/>
            <person name="Ruckert C."/>
        </authorList>
    </citation>
    <scope>NUCLEOTIDE SEQUENCE</scope>
    <source>
        <strain evidence="5">CGMCC 1.12987</strain>
    </source>
</reference>
<organism evidence="5 6">
    <name type="scientific">Paenibacillus abyssi</name>
    <dbReference type="NCBI Taxonomy" id="1340531"/>
    <lineage>
        <taxon>Bacteria</taxon>
        <taxon>Bacillati</taxon>
        <taxon>Bacillota</taxon>
        <taxon>Bacilli</taxon>
        <taxon>Bacillales</taxon>
        <taxon>Paenibacillaceae</taxon>
        <taxon>Paenibacillus</taxon>
    </lineage>
</organism>
<evidence type="ECO:0000256" key="2">
    <source>
        <dbReference type="ARBA" id="ARBA00022598"/>
    </source>
</evidence>
<accession>A0A917G704</accession>
<name>A0A917G704_9BACL</name>
<feature type="domain" description="AMP-dependent synthetase/ligase" evidence="3">
    <location>
        <begin position="7"/>
        <end position="370"/>
    </location>
</feature>
<dbReference type="GO" id="GO:0031956">
    <property type="term" value="F:medium-chain fatty acid-CoA ligase activity"/>
    <property type="evidence" value="ECO:0007669"/>
    <property type="project" value="TreeGrafter"/>
</dbReference>
<comment type="similarity">
    <text evidence="1">Belongs to the ATP-dependent AMP-binding enzyme family.</text>
</comment>
<dbReference type="Pfam" id="PF13193">
    <property type="entry name" value="AMP-binding_C"/>
    <property type="match status" value="1"/>
</dbReference>
<evidence type="ECO:0000256" key="1">
    <source>
        <dbReference type="ARBA" id="ARBA00006432"/>
    </source>
</evidence>
<keyword evidence="6" id="KW-1185">Reference proteome</keyword>
<evidence type="ECO:0000259" key="4">
    <source>
        <dbReference type="Pfam" id="PF13193"/>
    </source>
</evidence>
<dbReference type="InterPro" id="IPR045851">
    <property type="entry name" value="AMP-bd_C_sf"/>
</dbReference>